<protein>
    <submittedName>
        <fullName evidence="1">Uncharacterized protein</fullName>
    </submittedName>
</protein>
<sequence length="128" mass="14164">MAGFNNILLLMMVFLVTCSGLLVSSALSSEYPPKSSADWIQHLEKCGSRLTPKCREELSGFIVFGKGTVTEECCDQLVNNLGQRCHFDLMKSLVLNPNFKSTISEIFERGEQIWEKCALVAKSPSPSS</sequence>
<keyword evidence="2" id="KW-1185">Reference proteome</keyword>
<comment type="caution">
    <text evidence="1">The sequence shown here is derived from an EMBL/GenBank/DDBJ whole genome shotgun (WGS) entry which is preliminary data.</text>
</comment>
<organism evidence="1 2">
    <name type="scientific">Bauhinia variegata</name>
    <name type="common">Purple orchid tree</name>
    <name type="synonym">Phanera variegata</name>
    <dbReference type="NCBI Taxonomy" id="167791"/>
    <lineage>
        <taxon>Eukaryota</taxon>
        <taxon>Viridiplantae</taxon>
        <taxon>Streptophyta</taxon>
        <taxon>Embryophyta</taxon>
        <taxon>Tracheophyta</taxon>
        <taxon>Spermatophyta</taxon>
        <taxon>Magnoliopsida</taxon>
        <taxon>eudicotyledons</taxon>
        <taxon>Gunneridae</taxon>
        <taxon>Pentapetalae</taxon>
        <taxon>rosids</taxon>
        <taxon>fabids</taxon>
        <taxon>Fabales</taxon>
        <taxon>Fabaceae</taxon>
        <taxon>Cercidoideae</taxon>
        <taxon>Cercideae</taxon>
        <taxon>Bauhiniinae</taxon>
        <taxon>Bauhinia</taxon>
    </lineage>
</organism>
<dbReference type="Proteomes" id="UP000828941">
    <property type="component" value="Chromosome 1"/>
</dbReference>
<reference evidence="1 2" key="1">
    <citation type="journal article" date="2022" name="DNA Res.">
        <title>Chromosomal-level genome assembly of the orchid tree Bauhinia variegata (Leguminosae; Cercidoideae) supports the allotetraploid origin hypothesis of Bauhinia.</title>
        <authorList>
            <person name="Zhong Y."/>
            <person name="Chen Y."/>
            <person name="Zheng D."/>
            <person name="Pang J."/>
            <person name="Liu Y."/>
            <person name="Luo S."/>
            <person name="Meng S."/>
            <person name="Qian L."/>
            <person name="Wei D."/>
            <person name="Dai S."/>
            <person name="Zhou R."/>
        </authorList>
    </citation>
    <scope>NUCLEOTIDE SEQUENCE [LARGE SCALE GENOMIC DNA]</scope>
    <source>
        <strain evidence="1">BV-YZ2020</strain>
    </source>
</reference>
<dbReference type="EMBL" id="CM039426">
    <property type="protein sequence ID" value="KAI4357095.1"/>
    <property type="molecule type" value="Genomic_DNA"/>
</dbReference>
<accession>A0ACB9QEU1</accession>
<evidence type="ECO:0000313" key="1">
    <source>
        <dbReference type="EMBL" id="KAI4357095.1"/>
    </source>
</evidence>
<gene>
    <name evidence="1" type="ORF">L6164_001064</name>
</gene>
<proteinExistence type="predicted"/>
<evidence type="ECO:0000313" key="2">
    <source>
        <dbReference type="Proteomes" id="UP000828941"/>
    </source>
</evidence>
<name>A0ACB9QEU1_BAUVA</name>